<dbReference type="VEuPathDB" id="FungiDB:PV09_00630"/>
<gene>
    <name evidence="2" type="ORF">PV09_00630</name>
</gene>
<accession>A0A0D2BBH4</accession>
<dbReference type="InterPro" id="IPR029063">
    <property type="entry name" value="SAM-dependent_MTases_sf"/>
</dbReference>
<feature type="compositionally biased region" description="Low complexity" evidence="1">
    <location>
        <begin position="72"/>
        <end position="82"/>
    </location>
</feature>
<dbReference type="EMBL" id="KN847530">
    <property type="protein sequence ID" value="KIW08679.1"/>
    <property type="molecule type" value="Genomic_DNA"/>
</dbReference>
<dbReference type="PANTHER" id="PTHR43591">
    <property type="entry name" value="METHYLTRANSFERASE"/>
    <property type="match status" value="1"/>
</dbReference>
<keyword evidence="3" id="KW-1185">Reference proteome</keyword>
<feature type="region of interest" description="Disordered" evidence="1">
    <location>
        <begin position="1"/>
        <end position="82"/>
    </location>
</feature>
<organism evidence="2 3">
    <name type="scientific">Verruconis gallopava</name>
    <dbReference type="NCBI Taxonomy" id="253628"/>
    <lineage>
        <taxon>Eukaryota</taxon>
        <taxon>Fungi</taxon>
        <taxon>Dikarya</taxon>
        <taxon>Ascomycota</taxon>
        <taxon>Pezizomycotina</taxon>
        <taxon>Dothideomycetes</taxon>
        <taxon>Pleosporomycetidae</taxon>
        <taxon>Venturiales</taxon>
        <taxon>Sympoventuriaceae</taxon>
        <taxon>Verruconis</taxon>
    </lineage>
</organism>
<evidence type="ECO:0000313" key="3">
    <source>
        <dbReference type="Proteomes" id="UP000053259"/>
    </source>
</evidence>
<name>A0A0D2BBH4_9PEZI</name>
<protein>
    <recommendedName>
        <fullName evidence="4">Methyltransferase domain-containing protein</fullName>
    </recommendedName>
</protein>
<dbReference type="STRING" id="253628.A0A0D2BBH4"/>
<feature type="compositionally biased region" description="Basic and acidic residues" evidence="1">
    <location>
        <begin position="1"/>
        <end position="25"/>
    </location>
</feature>
<dbReference type="InParanoid" id="A0A0D2BBH4"/>
<dbReference type="RefSeq" id="XP_016218548.1">
    <property type="nucleotide sequence ID" value="XM_016353395.1"/>
</dbReference>
<evidence type="ECO:0000256" key="1">
    <source>
        <dbReference type="SAM" id="MobiDB-lite"/>
    </source>
</evidence>
<sequence>MERHDASSVHDSLTDAHHSSSKAEDSTLQPPSAGPAAATAQPPITATESADALQQAEHGVEVSRDDEDDGYETTSESTASASLASSAREFIYEHGRRYHSFRKGAYLFPNDDREQDREDLKHAMYLKLFNKTLHFAPINTEGANVIDLGTGTGIWAIDFADQYESASVIGIDLSPIQTTWVPPNLKFMVDDAESEWLYPNDYFDYVHTRHTIQAFHNWPLLFQRAYAHIKPGGWMECQELDHFPRCEDGTMANDDWMVKYWNTVADGLVPFGVCFRDAPKLKGMMEAAGFVNVTERVFFTPIGPWPKNRALKEVGLYWRAVLMEGLEAIALAPLVKGLGWEKVEVDVLCAKTRTAYLDRSTHAYMPFYIIYGQKPYGPPSAAS</sequence>
<proteinExistence type="predicted"/>
<reference evidence="2 3" key="1">
    <citation type="submission" date="2015-01" db="EMBL/GenBank/DDBJ databases">
        <title>The Genome Sequence of Ochroconis gallopava CBS43764.</title>
        <authorList>
            <consortium name="The Broad Institute Genomics Platform"/>
            <person name="Cuomo C."/>
            <person name="de Hoog S."/>
            <person name="Gorbushina A."/>
            <person name="Stielow B."/>
            <person name="Teixiera M."/>
            <person name="Abouelleil A."/>
            <person name="Chapman S.B."/>
            <person name="Priest M."/>
            <person name="Young S.K."/>
            <person name="Wortman J."/>
            <person name="Nusbaum C."/>
            <person name="Birren B."/>
        </authorList>
    </citation>
    <scope>NUCLEOTIDE SEQUENCE [LARGE SCALE GENOMIC DNA]</scope>
    <source>
        <strain evidence="2 3">CBS 43764</strain>
    </source>
</reference>
<dbReference type="PANTHER" id="PTHR43591:SF10">
    <property type="entry name" value="ABC TRANSMEMBRANE TYPE-1 DOMAIN-CONTAINING PROTEIN-RELATED"/>
    <property type="match status" value="1"/>
</dbReference>
<dbReference type="OrthoDB" id="2013972at2759"/>
<dbReference type="AlphaFoldDB" id="A0A0D2BBH4"/>
<dbReference type="SUPFAM" id="SSF53335">
    <property type="entry name" value="S-adenosyl-L-methionine-dependent methyltransferases"/>
    <property type="match status" value="1"/>
</dbReference>
<dbReference type="HOGENOM" id="CLU_010595_7_2_1"/>
<dbReference type="Proteomes" id="UP000053259">
    <property type="component" value="Unassembled WGS sequence"/>
</dbReference>
<dbReference type="Gene3D" id="3.40.50.150">
    <property type="entry name" value="Vaccinia Virus protein VP39"/>
    <property type="match status" value="1"/>
</dbReference>
<evidence type="ECO:0008006" key="4">
    <source>
        <dbReference type="Google" id="ProtNLM"/>
    </source>
</evidence>
<dbReference type="Pfam" id="PF13489">
    <property type="entry name" value="Methyltransf_23"/>
    <property type="match status" value="1"/>
</dbReference>
<feature type="compositionally biased region" description="Low complexity" evidence="1">
    <location>
        <begin position="30"/>
        <end position="47"/>
    </location>
</feature>
<evidence type="ECO:0000313" key="2">
    <source>
        <dbReference type="EMBL" id="KIW08679.1"/>
    </source>
</evidence>
<dbReference type="GO" id="GO:0008168">
    <property type="term" value="F:methyltransferase activity"/>
    <property type="evidence" value="ECO:0007669"/>
    <property type="project" value="TreeGrafter"/>
</dbReference>
<dbReference type="GeneID" id="27308603"/>
<dbReference type="CDD" id="cd02440">
    <property type="entry name" value="AdoMet_MTases"/>
    <property type="match status" value="1"/>
</dbReference>